<organism evidence="3 4">
    <name type="scientific">[Emmonsia] crescens</name>
    <dbReference type="NCBI Taxonomy" id="73230"/>
    <lineage>
        <taxon>Eukaryota</taxon>
        <taxon>Fungi</taxon>
        <taxon>Dikarya</taxon>
        <taxon>Ascomycota</taxon>
        <taxon>Pezizomycotina</taxon>
        <taxon>Eurotiomycetes</taxon>
        <taxon>Eurotiomycetidae</taxon>
        <taxon>Onygenales</taxon>
        <taxon>Ajellomycetaceae</taxon>
        <taxon>Emergomyces</taxon>
    </lineage>
</organism>
<evidence type="ECO:0000313" key="4">
    <source>
        <dbReference type="Proteomes" id="UP000034164"/>
    </source>
</evidence>
<keyword evidence="2" id="KW-0472">Membrane</keyword>
<feature type="region of interest" description="Disordered" evidence="1">
    <location>
        <begin position="163"/>
        <end position="227"/>
    </location>
</feature>
<feature type="transmembrane region" description="Helical" evidence="2">
    <location>
        <begin position="30"/>
        <end position="53"/>
    </location>
</feature>
<gene>
    <name evidence="3" type="ORF">EMCG_03110</name>
</gene>
<sequence>MDALRTLTARGDNNKDSDNNNNGGLNPTTINLLISLLVLILLFLALIGSYLVIRRKRQARQLHQQQQKESELPMYENQNQNNRRQRGGAGRSRRLTISASNRDSIYVIGDEKGCHSHSSLSPPHSPVPEIRITFPEEEDAAGRRMSGRVVVVRISEKGGIGLEPFYEEREGEGEDLPPYQSQSSGNNNNNNNGGGSSAERFQSLDLERMGGLKEKEMEMGMGEKRWS</sequence>
<reference evidence="4" key="1">
    <citation type="journal article" date="2015" name="PLoS Genet.">
        <title>The dynamic genome and transcriptome of the human fungal pathogen Blastomyces and close relative Emmonsia.</title>
        <authorList>
            <person name="Munoz J.F."/>
            <person name="Gauthier G.M."/>
            <person name="Desjardins C.A."/>
            <person name="Gallo J.E."/>
            <person name="Holder J."/>
            <person name="Sullivan T.D."/>
            <person name="Marty A.J."/>
            <person name="Carmen J.C."/>
            <person name="Chen Z."/>
            <person name="Ding L."/>
            <person name="Gujja S."/>
            <person name="Magrini V."/>
            <person name="Misas E."/>
            <person name="Mitreva M."/>
            <person name="Priest M."/>
            <person name="Saif S."/>
            <person name="Whiston E.A."/>
            <person name="Young S."/>
            <person name="Zeng Q."/>
            <person name="Goldman W.E."/>
            <person name="Mardis E.R."/>
            <person name="Taylor J.W."/>
            <person name="McEwen J.G."/>
            <person name="Clay O.K."/>
            <person name="Klein B.S."/>
            <person name="Cuomo C.A."/>
        </authorList>
    </citation>
    <scope>NUCLEOTIDE SEQUENCE [LARGE SCALE GENOMIC DNA]</scope>
    <source>
        <strain evidence="4">UAMH 3008</strain>
    </source>
</reference>
<accession>A0A0G2HW76</accession>
<evidence type="ECO:0000256" key="1">
    <source>
        <dbReference type="SAM" id="MobiDB-lite"/>
    </source>
</evidence>
<feature type="compositionally biased region" description="Basic residues" evidence="1">
    <location>
        <begin position="83"/>
        <end position="94"/>
    </location>
</feature>
<comment type="caution">
    <text evidence="3">The sequence shown here is derived from an EMBL/GenBank/DDBJ whole genome shotgun (WGS) entry which is preliminary data.</text>
</comment>
<keyword evidence="2" id="KW-1133">Transmembrane helix</keyword>
<dbReference type="EMBL" id="LCZI01001080">
    <property type="protein sequence ID" value="KKZ62482.1"/>
    <property type="molecule type" value="Genomic_DNA"/>
</dbReference>
<feature type="compositionally biased region" description="Basic and acidic residues" evidence="1">
    <location>
        <begin position="205"/>
        <end position="227"/>
    </location>
</feature>
<evidence type="ECO:0000313" key="3">
    <source>
        <dbReference type="EMBL" id="KKZ62482.1"/>
    </source>
</evidence>
<keyword evidence="2" id="KW-0812">Transmembrane</keyword>
<protein>
    <submittedName>
        <fullName evidence="3">Uncharacterized protein</fullName>
    </submittedName>
</protein>
<dbReference type="Proteomes" id="UP000034164">
    <property type="component" value="Unassembled WGS sequence"/>
</dbReference>
<evidence type="ECO:0000256" key="2">
    <source>
        <dbReference type="SAM" id="Phobius"/>
    </source>
</evidence>
<dbReference type="AlphaFoldDB" id="A0A0G2HW76"/>
<name>A0A0G2HW76_9EURO</name>
<feature type="region of interest" description="Disordered" evidence="1">
    <location>
        <begin position="64"/>
        <end position="95"/>
    </location>
</feature>
<proteinExistence type="predicted"/>
<dbReference type="VEuPathDB" id="FungiDB:EMCG_03110"/>
<feature type="region of interest" description="Disordered" evidence="1">
    <location>
        <begin position="1"/>
        <end position="24"/>
    </location>
</feature>